<organism evidence="1 2">
    <name type="scientific">Bremerella cremea</name>
    <dbReference type="NCBI Taxonomy" id="1031537"/>
    <lineage>
        <taxon>Bacteria</taxon>
        <taxon>Pseudomonadati</taxon>
        <taxon>Planctomycetota</taxon>
        <taxon>Planctomycetia</taxon>
        <taxon>Pirellulales</taxon>
        <taxon>Pirellulaceae</taxon>
        <taxon>Bremerella</taxon>
    </lineage>
</organism>
<name>A0A368KMX4_9BACT</name>
<reference evidence="1 2" key="1">
    <citation type="submission" date="2018-07" db="EMBL/GenBank/DDBJ databases">
        <title>Comparative genomes isolates from brazilian mangrove.</title>
        <authorList>
            <person name="De Araujo J.E."/>
            <person name="Taketani R.G."/>
            <person name="Silva M.C.P."/>
            <person name="Lourenco M.V."/>
            <person name="Oliveira V.M."/>
            <person name="Andreote F.D."/>
        </authorList>
    </citation>
    <scope>NUCLEOTIDE SEQUENCE [LARGE SCALE GENOMIC DNA]</scope>
    <source>
        <strain evidence="1 2">HEX PRIS-MGV</strain>
    </source>
</reference>
<comment type="caution">
    <text evidence="1">The sequence shown here is derived from an EMBL/GenBank/DDBJ whole genome shotgun (WGS) entry which is preliminary data.</text>
</comment>
<gene>
    <name evidence="1" type="ORF">DTL42_18040</name>
</gene>
<dbReference type="RefSeq" id="WP_114370581.1">
    <property type="nucleotide sequence ID" value="NZ_QPEX01000036.1"/>
</dbReference>
<dbReference type="SUPFAM" id="SSF54523">
    <property type="entry name" value="Pili subunits"/>
    <property type="match status" value="1"/>
</dbReference>
<evidence type="ECO:0000313" key="2">
    <source>
        <dbReference type="Proteomes" id="UP000253562"/>
    </source>
</evidence>
<dbReference type="EMBL" id="QPEX01000036">
    <property type="protein sequence ID" value="RCS44032.1"/>
    <property type="molecule type" value="Genomic_DNA"/>
</dbReference>
<dbReference type="AlphaFoldDB" id="A0A368KMX4"/>
<evidence type="ECO:0000313" key="1">
    <source>
        <dbReference type="EMBL" id="RCS44032.1"/>
    </source>
</evidence>
<dbReference type="InterPro" id="IPR045584">
    <property type="entry name" value="Pilin-like"/>
</dbReference>
<sequence>MSFKNYRYLFGISAALILTWLVWLNFFSGNQAKPPIVLSRETTYFAPPGQAADTLNFCQLWHAQLEATTKGKANNALPLLKATWPRDQVEDTYTEVHEALGGFPIPANKEELLDEKVIAEVEAWLGQMQGNARANCLPSLTILEARRAPWKRETIPPLTDWVQRHNETLDLLHQVTLPGGFYCPDPAQLAGNSWVGDHSRFCSQQITRAAAALEIRAMFRIGTTDLEGAWEDIQSVFALSHLGNCQRSDDIQERLALRRQAYHCTLALVTSGNCEESLLREIDHYLSALPSSRMLLSDAILYQRIVAIDAFRRVYSGESRVYLGRYESLRKQGVPRIDLDGNAVLRNMNAWFDKALTLLAPSNFGDEQHAMTLAQSIARLKGGARERELVSASASERERLIAANLVTLTELKQLCILAIGCDGSDVQAELLRVSIALELFKDTHGRYPNTLADLGVLADGRRMMDPYTQDVFVYKLRDDGYLLYSVGLNRKDDLGTGGDAICGEIRRGEWAIGSGPSSSEEFDIVIRVPIPILEICRPGTSAPDEA</sequence>
<dbReference type="Proteomes" id="UP000253562">
    <property type="component" value="Unassembled WGS sequence"/>
</dbReference>
<protein>
    <submittedName>
        <fullName evidence="1">Uncharacterized protein</fullName>
    </submittedName>
</protein>
<proteinExistence type="predicted"/>
<dbReference type="OrthoDB" id="223245at2"/>
<accession>A0A368KMX4</accession>